<evidence type="ECO:0000313" key="12">
    <source>
        <dbReference type="EMBL" id="KZN94754.1"/>
    </source>
</evidence>
<keyword evidence="8 11" id="KW-0067">ATP-binding</keyword>
<keyword evidence="5 11" id="KW-0436">Ligase</keyword>
<evidence type="ECO:0000256" key="2">
    <source>
        <dbReference type="ARBA" id="ARBA00005075"/>
    </source>
</evidence>
<dbReference type="GO" id="GO:0005524">
    <property type="term" value="F:ATP binding"/>
    <property type="evidence" value="ECO:0007669"/>
    <property type="project" value="UniProtKB-KW"/>
</dbReference>
<dbReference type="HAMAP" id="MF_00668">
    <property type="entry name" value="BioW"/>
    <property type="match status" value="1"/>
</dbReference>
<dbReference type="GO" id="GO:0009102">
    <property type="term" value="P:biotin biosynthetic process"/>
    <property type="evidence" value="ECO:0007669"/>
    <property type="project" value="UniProtKB-UniRule"/>
</dbReference>
<accession>A0A167YZZ6</accession>
<dbReference type="AlphaFoldDB" id="A0A167YZZ6"/>
<reference evidence="12 13" key="1">
    <citation type="submission" date="2016-04" db="EMBL/GenBank/DDBJ databases">
        <title>Draft genome sequence of Aeribacillus pallidus 8m3 from petroleum reservoir.</title>
        <authorList>
            <person name="Poltaraus A.B."/>
            <person name="Nazina T.N."/>
            <person name="Tourova T.P."/>
            <person name="Malakho S.M."/>
            <person name="Korshunova A.V."/>
            <person name="Sokolova D.S."/>
        </authorList>
    </citation>
    <scope>NUCLEOTIDE SEQUENCE [LARGE SCALE GENOMIC DNA]</scope>
    <source>
        <strain evidence="12 13">8m3</strain>
    </source>
</reference>
<evidence type="ECO:0000256" key="9">
    <source>
        <dbReference type="ARBA" id="ARBA00022842"/>
    </source>
</evidence>
<evidence type="ECO:0000256" key="7">
    <source>
        <dbReference type="ARBA" id="ARBA00022756"/>
    </source>
</evidence>
<dbReference type="OrthoDB" id="9792985at2"/>
<comment type="caution">
    <text evidence="12">The sequence shown here is derived from an EMBL/GenBank/DDBJ whole genome shotgun (WGS) entry which is preliminary data.</text>
</comment>
<organism evidence="12 13">
    <name type="scientific">Aeribacillus pallidus</name>
    <dbReference type="NCBI Taxonomy" id="33936"/>
    <lineage>
        <taxon>Bacteria</taxon>
        <taxon>Bacillati</taxon>
        <taxon>Bacillota</taxon>
        <taxon>Bacilli</taxon>
        <taxon>Bacillales</taxon>
        <taxon>Bacillaceae</taxon>
        <taxon>Aeribacillus</taxon>
    </lineage>
</organism>
<name>A0A167YZZ6_9BACI</name>
<dbReference type="UniPathway" id="UPA00999">
    <property type="reaction ID" value="UER00351"/>
</dbReference>
<comment type="similarity">
    <text evidence="11">Belongs to the BioW family.</text>
</comment>
<keyword evidence="13" id="KW-1185">Reference proteome</keyword>
<dbReference type="EC" id="6.2.1.14" evidence="4 11"/>
<comment type="cofactor">
    <cofactor evidence="1 11">
        <name>Mg(2+)</name>
        <dbReference type="ChEBI" id="CHEBI:18420"/>
    </cofactor>
</comment>
<comment type="pathway">
    <text evidence="2 11">Metabolic intermediate metabolism; pimeloyl-CoA biosynthesis; pimeloyl-CoA from pimelate: step 1/1.</text>
</comment>
<keyword evidence="9 11" id="KW-0460">Magnesium</keyword>
<evidence type="ECO:0000256" key="11">
    <source>
        <dbReference type="HAMAP-Rule" id="MF_00668"/>
    </source>
</evidence>
<evidence type="ECO:0000256" key="6">
    <source>
        <dbReference type="ARBA" id="ARBA00022741"/>
    </source>
</evidence>
<dbReference type="Proteomes" id="UP000076476">
    <property type="component" value="Unassembled WGS sequence"/>
</dbReference>
<comment type="catalytic activity">
    <reaction evidence="10 11">
        <text>heptanedioate + ATP + CoA = 6-carboxyhexanoyl-CoA + AMP + diphosphate</text>
        <dbReference type="Rhea" id="RHEA:14781"/>
        <dbReference type="ChEBI" id="CHEBI:30616"/>
        <dbReference type="ChEBI" id="CHEBI:33019"/>
        <dbReference type="ChEBI" id="CHEBI:36165"/>
        <dbReference type="ChEBI" id="CHEBI:57287"/>
        <dbReference type="ChEBI" id="CHEBI:57360"/>
        <dbReference type="ChEBI" id="CHEBI:456215"/>
        <dbReference type="EC" id="6.2.1.14"/>
    </reaction>
</comment>
<dbReference type="GO" id="GO:0000287">
    <property type="term" value="F:magnesium ion binding"/>
    <property type="evidence" value="ECO:0007669"/>
    <property type="project" value="UniProtKB-UniRule"/>
</dbReference>
<evidence type="ECO:0000256" key="3">
    <source>
        <dbReference type="ARBA" id="ARBA00011738"/>
    </source>
</evidence>
<evidence type="ECO:0000256" key="5">
    <source>
        <dbReference type="ARBA" id="ARBA00022598"/>
    </source>
</evidence>
<proteinExistence type="inferred from homology"/>
<evidence type="ECO:0000256" key="10">
    <source>
        <dbReference type="ARBA" id="ARBA00049553"/>
    </source>
</evidence>
<dbReference type="Pfam" id="PF03744">
    <property type="entry name" value="BioW"/>
    <property type="match status" value="1"/>
</dbReference>
<protein>
    <recommendedName>
        <fullName evidence="4 11">6-carboxyhexanoate--CoA ligase</fullName>
        <ecNumber evidence="4 11">6.2.1.14</ecNumber>
    </recommendedName>
    <alternativeName>
        <fullName evidence="11">Pimeloyl-CoA synthase</fullName>
    </alternativeName>
</protein>
<sequence length="264" mass="30719">MKEERYYSVRMRAAKNGPHEHGGKHISGGELLSTYSDLKNSVNALLEKGLHHSRGTPDFMQIQFESIHEPIKRIQPLHIDTNEADTVEKGRKLSRLLLEKVGIERQVIEKAFTEWTKYSGMRGAILIDVHSGKRIDDRQEKGVRVSRIDWMKTNFELWADYFHVPKSTRIREALVIATKVCAHPATIAELCWSDDPEYTTGYVASKKLGYQRITNLKEYGDERGCRIFFVDCRKDLNAYIHYLEKQPVFIHWEVENETTINRKK</sequence>
<evidence type="ECO:0000313" key="13">
    <source>
        <dbReference type="Proteomes" id="UP000076476"/>
    </source>
</evidence>
<evidence type="ECO:0000256" key="4">
    <source>
        <dbReference type="ARBA" id="ARBA00012984"/>
    </source>
</evidence>
<dbReference type="GO" id="GO:0042410">
    <property type="term" value="F:6-carboxyhexanoate-CoA ligase activity"/>
    <property type="evidence" value="ECO:0007669"/>
    <property type="project" value="UniProtKB-UniRule"/>
</dbReference>
<evidence type="ECO:0000256" key="1">
    <source>
        <dbReference type="ARBA" id="ARBA00001946"/>
    </source>
</evidence>
<comment type="function">
    <text evidence="11">Catalyzes the transformation of pimelate into pimeloyl-CoA with concomitant hydrolysis of ATP to AMP.</text>
</comment>
<keyword evidence="6 11" id="KW-0547">Nucleotide-binding</keyword>
<dbReference type="NCBIfam" id="TIGR01204">
    <property type="entry name" value="bioW"/>
    <property type="match status" value="1"/>
</dbReference>
<gene>
    <name evidence="11" type="primary">bioW</name>
    <name evidence="12" type="ORF">AZI98_17310</name>
</gene>
<dbReference type="InterPro" id="IPR005499">
    <property type="entry name" value="BioW"/>
</dbReference>
<keyword evidence="7 11" id="KW-0093">Biotin biosynthesis</keyword>
<dbReference type="NCBIfam" id="NF002360">
    <property type="entry name" value="PRK01322.1"/>
    <property type="match status" value="1"/>
</dbReference>
<dbReference type="RefSeq" id="WP_063389503.1">
    <property type="nucleotide sequence ID" value="NZ_LWBR01000075.1"/>
</dbReference>
<dbReference type="EMBL" id="LWBR01000075">
    <property type="protein sequence ID" value="KZN94754.1"/>
    <property type="molecule type" value="Genomic_DNA"/>
</dbReference>
<dbReference type="STRING" id="33936.AZI98_17310"/>
<comment type="subunit">
    <text evidence="3 11">Homodimer.</text>
</comment>
<evidence type="ECO:0000256" key="8">
    <source>
        <dbReference type="ARBA" id="ARBA00022840"/>
    </source>
</evidence>